<dbReference type="RefSeq" id="WP_046144367.1">
    <property type="nucleotide sequence ID" value="NZ_LAJG01000042.1"/>
</dbReference>
<evidence type="ECO:0000259" key="1">
    <source>
        <dbReference type="Pfam" id="PF07238"/>
    </source>
</evidence>
<evidence type="ECO:0000313" key="3">
    <source>
        <dbReference type="Proteomes" id="UP000033514"/>
    </source>
</evidence>
<feature type="domain" description="PilZ" evidence="1">
    <location>
        <begin position="5"/>
        <end position="81"/>
    </location>
</feature>
<dbReference type="AlphaFoldDB" id="A0A0F5L2K5"/>
<organism evidence="2 3">
    <name type="scientific">Devosia soli</name>
    <dbReference type="NCBI Taxonomy" id="361041"/>
    <lineage>
        <taxon>Bacteria</taxon>
        <taxon>Pseudomonadati</taxon>
        <taxon>Pseudomonadota</taxon>
        <taxon>Alphaproteobacteria</taxon>
        <taxon>Hyphomicrobiales</taxon>
        <taxon>Devosiaceae</taxon>
        <taxon>Devosia</taxon>
    </lineage>
</organism>
<sequence length="83" mass="9434">MDDDQRKNHRNRTLKGGRIVTNDGHSTFDCTIRNLSDEGAKLAVTSIIGLPQRFLLALQDGRRFDCEMVWHTETEIGVKFLSS</sequence>
<keyword evidence="3" id="KW-1185">Reference proteome</keyword>
<dbReference type="GO" id="GO:0035438">
    <property type="term" value="F:cyclic-di-GMP binding"/>
    <property type="evidence" value="ECO:0007669"/>
    <property type="project" value="InterPro"/>
</dbReference>
<dbReference type="OrthoDB" id="7210926at2"/>
<comment type="caution">
    <text evidence="2">The sequence shown here is derived from an EMBL/GenBank/DDBJ whole genome shotgun (WGS) entry which is preliminary data.</text>
</comment>
<dbReference type="EMBL" id="LAJG01000042">
    <property type="protein sequence ID" value="KKB76578.1"/>
    <property type="molecule type" value="Genomic_DNA"/>
</dbReference>
<evidence type="ECO:0000313" key="2">
    <source>
        <dbReference type="EMBL" id="KKB76578.1"/>
    </source>
</evidence>
<reference evidence="2 3" key="1">
    <citation type="submission" date="2015-03" db="EMBL/GenBank/DDBJ databases">
        <authorList>
            <person name="Hassan Y.I."/>
            <person name="Lepp D."/>
            <person name="Zhou T."/>
        </authorList>
    </citation>
    <scope>NUCLEOTIDE SEQUENCE [LARGE SCALE GENOMIC DNA]</scope>
    <source>
        <strain evidence="2 3">GH2-10</strain>
    </source>
</reference>
<protein>
    <recommendedName>
        <fullName evidence="1">PilZ domain-containing protein</fullName>
    </recommendedName>
</protein>
<proteinExistence type="predicted"/>
<dbReference type="Proteomes" id="UP000033514">
    <property type="component" value="Unassembled WGS sequence"/>
</dbReference>
<name>A0A0F5L2K5_9HYPH</name>
<dbReference type="PATRIC" id="fig|361041.3.peg.2917"/>
<dbReference type="SUPFAM" id="SSF141371">
    <property type="entry name" value="PilZ domain-like"/>
    <property type="match status" value="1"/>
</dbReference>
<gene>
    <name evidence="2" type="ORF">VW35_17555</name>
</gene>
<dbReference type="InterPro" id="IPR009875">
    <property type="entry name" value="PilZ_domain"/>
</dbReference>
<accession>A0A0F5L2K5</accession>
<dbReference type="STRING" id="361041.VW35_17555"/>
<dbReference type="Pfam" id="PF07238">
    <property type="entry name" value="PilZ"/>
    <property type="match status" value="1"/>
</dbReference>